<organism evidence="1 2">
    <name type="scientific">Rhizocola hellebori</name>
    <dbReference type="NCBI Taxonomy" id="1392758"/>
    <lineage>
        <taxon>Bacteria</taxon>
        <taxon>Bacillati</taxon>
        <taxon>Actinomycetota</taxon>
        <taxon>Actinomycetes</taxon>
        <taxon>Micromonosporales</taxon>
        <taxon>Micromonosporaceae</taxon>
        <taxon>Rhizocola</taxon>
    </lineage>
</organism>
<dbReference type="AlphaFoldDB" id="A0A8J3Q488"/>
<accession>A0A8J3Q488</accession>
<sequence length="284" mass="32647">MKRGVYFLANDAILDFAVTFLNSFRANNPDIALCLVPFDDDHAQVARLAGRYGFTRWRDDEELRRCDAISRAFHNGETWGHYRKLALWKGQFDEFLYIDSDTVVLEPVDFVFEHLGKYDFVTSHSNMASIRRWVWKDSIYAASALTSEQIDYAANTGFFASRPGLIDTRLVHDNVTSLAGMAAHMELKCREQPLLNYLVVTSGRPYSSLSRIARETGDPTIPQEQWAGADIGEVESGRLIASQVQRVLLVHWAGEWRRAYWANEQLPYLSLWQHYHTMHEDHIG</sequence>
<keyword evidence="2" id="KW-1185">Reference proteome</keyword>
<evidence type="ECO:0000313" key="2">
    <source>
        <dbReference type="Proteomes" id="UP000612899"/>
    </source>
</evidence>
<protein>
    <submittedName>
        <fullName evidence="1">Uncharacterized protein</fullName>
    </submittedName>
</protein>
<dbReference type="EMBL" id="BONY01000008">
    <property type="protein sequence ID" value="GIH03540.1"/>
    <property type="molecule type" value="Genomic_DNA"/>
</dbReference>
<gene>
    <name evidence="1" type="ORF">Rhe02_16070</name>
</gene>
<proteinExistence type="predicted"/>
<dbReference type="Proteomes" id="UP000612899">
    <property type="component" value="Unassembled WGS sequence"/>
</dbReference>
<dbReference type="InterPro" id="IPR029044">
    <property type="entry name" value="Nucleotide-diphossugar_trans"/>
</dbReference>
<evidence type="ECO:0000313" key="1">
    <source>
        <dbReference type="EMBL" id="GIH03540.1"/>
    </source>
</evidence>
<comment type="caution">
    <text evidence="1">The sequence shown here is derived from an EMBL/GenBank/DDBJ whole genome shotgun (WGS) entry which is preliminary data.</text>
</comment>
<dbReference type="SUPFAM" id="SSF53448">
    <property type="entry name" value="Nucleotide-diphospho-sugar transferases"/>
    <property type="match status" value="1"/>
</dbReference>
<dbReference type="RefSeq" id="WP_203907451.1">
    <property type="nucleotide sequence ID" value="NZ_BONY01000008.1"/>
</dbReference>
<reference evidence="1" key="1">
    <citation type="submission" date="2021-01" db="EMBL/GenBank/DDBJ databases">
        <title>Whole genome shotgun sequence of Rhizocola hellebori NBRC 109834.</title>
        <authorList>
            <person name="Komaki H."/>
            <person name="Tamura T."/>
        </authorList>
    </citation>
    <scope>NUCLEOTIDE SEQUENCE</scope>
    <source>
        <strain evidence="1">NBRC 109834</strain>
    </source>
</reference>
<dbReference type="Gene3D" id="3.90.550.10">
    <property type="entry name" value="Spore Coat Polysaccharide Biosynthesis Protein SpsA, Chain A"/>
    <property type="match status" value="1"/>
</dbReference>
<name>A0A8J3Q488_9ACTN</name>